<evidence type="ECO:0000313" key="2">
    <source>
        <dbReference type="EMBL" id="PSO06149.1"/>
    </source>
</evidence>
<protein>
    <submittedName>
        <fullName evidence="2">Uncharacterized protein</fullName>
    </submittedName>
</protein>
<proteinExistence type="predicted"/>
<reference evidence="2 3" key="1">
    <citation type="submission" date="2017-04" db="EMBL/GenBank/DDBJ databases">
        <title>Novel microbial lineages endemic to geothermal iron-oxide mats fill important gaps in the evolutionary history of Archaea.</title>
        <authorList>
            <person name="Jay Z.J."/>
            <person name="Beam J.P."/>
            <person name="Dlakic M."/>
            <person name="Rusch D.B."/>
            <person name="Kozubal M.A."/>
            <person name="Inskeep W.P."/>
        </authorList>
    </citation>
    <scope>NUCLEOTIDE SEQUENCE [LARGE SCALE GENOMIC DNA]</scope>
    <source>
        <strain evidence="2">BE_D</strain>
    </source>
</reference>
<evidence type="ECO:0000256" key="1">
    <source>
        <dbReference type="SAM" id="MobiDB-lite"/>
    </source>
</evidence>
<dbReference type="AlphaFoldDB" id="A0A2R6C5G9"/>
<dbReference type="Proteomes" id="UP000242015">
    <property type="component" value="Unassembled WGS sequence"/>
</dbReference>
<accession>A0A2R6C5G9</accession>
<feature type="compositionally biased region" description="Acidic residues" evidence="1">
    <location>
        <begin position="667"/>
        <end position="677"/>
    </location>
</feature>
<sequence length="684" mass="68939">LVELTDQEGDPAQAPTNTSVSLSSSSPQVAGAQPQAVIPAGEAFAVAHYNTSLRVGAAVITATATGYTAGSTQVEVSGPQPYSVQAALAPTTPAPGEPVTLTVWLTDQEGDPAWTPVPVSVAVTSSNTTMLNPPATVVIPAGTYYTQVEFKAGEAGARGEQVMITTASTGLQPATLQTTVENPGNSGGGAAAGAPTLVVETQPGSLIADSAAGERVLLVELETGNTPMYPTEGLNITLRSSNPDVVWVPQSVTLPPNTTYILVAVNTTYQPGSAVVTAAAPNTQPAQVTITTYGYTPTAIEAEAPGTPLPTDERSVYALAVSFTSSSTAGLGTMGIAPQSVQVNLYSSNPDVVQVPPTATIPAGGGYTLIPVNTTSTAGSAQITITTAEYGSATVQVQTVQPGATALTLSITPPTAYILPNTPQPAAVEPAALAAIELYSAQGEPAQATSPISVVVASENATLLPQPITLTIPEKQSFVVFPVNPAAAGKLTLTVSAPGLTPPQQPAQLTVEKYPVTLQILVVPGTPVVGSTARLIVVANTSAGPLAGAPVVVETPPQLSAAPTTLTTNAKGVAEANISSPTPGEYTFNVTLSTPIGKLTEEYTVHFAPPYTPTTVQPNPYTTTLPVRPIVAAAAAAAVGVAVYLNRNRILRGRGGEGGGEGGGGGEGEEEGGEEVAGEDRGGE</sequence>
<gene>
    <name evidence="2" type="ORF">B9Q04_17520</name>
</gene>
<evidence type="ECO:0000313" key="3">
    <source>
        <dbReference type="Proteomes" id="UP000242015"/>
    </source>
</evidence>
<comment type="caution">
    <text evidence="2">The sequence shown here is derived from an EMBL/GenBank/DDBJ whole genome shotgun (WGS) entry which is preliminary data.</text>
</comment>
<feature type="compositionally biased region" description="Gly residues" evidence="1">
    <location>
        <begin position="656"/>
        <end position="666"/>
    </location>
</feature>
<dbReference type="InterPro" id="IPR013783">
    <property type="entry name" value="Ig-like_fold"/>
</dbReference>
<organism evidence="2 3">
    <name type="scientific">Candidatus Marsarchaeota G2 archaeon BE_D</name>
    <dbReference type="NCBI Taxonomy" id="1978158"/>
    <lineage>
        <taxon>Archaea</taxon>
        <taxon>Candidatus Marsarchaeota</taxon>
        <taxon>Candidatus Marsarchaeota group 2</taxon>
    </lineage>
</organism>
<dbReference type="InterPro" id="IPR008964">
    <property type="entry name" value="Invasin/intimin_cell_adhesion"/>
</dbReference>
<feature type="region of interest" description="Disordered" evidence="1">
    <location>
        <begin position="651"/>
        <end position="684"/>
    </location>
</feature>
<feature type="non-terminal residue" evidence="2">
    <location>
        <position position="1"/>
    </location>
</feature>
<dbReference type="SUPFAM" id="SSF49373">
    <property type="entry name" value="Invasin/intimin cell-adhesion fragments"/>
    <property type="match status" value="1"/>
</dbReference>
<dbReference type="Gene3D" id="2.60.40.10">
    <property type="entry name" value="Immunoglobulins"/>
    <property type="match status" value="1"/>
</dbReference>
<name>A0A2R6C5G9_9ARCH</name>
<dbReference type="EMBL" id="NEXF01000579">
    <property type="protein sequence ID" value="PSO06149.1"/>
    <property type="molecule type" value="Genomic_DNA"/>
</dbReference>
<feature type="region of interest" description="Disordered" evidence="1">
    <location>
        <begin position="1"/>
        <end position="27"/>
    </location>
</feature>